<feature type="compositionally biased region" description="Low complexity" evidence="17">
    <location>
        <begin position="295"/>
        <end position="313"/>
    </location>
</feature>
<dbReference type="Pfam" id="PF00018">
    <property type="entry name" value="SH3_1"/>
    <property type="match status" value="1"/>
</dbReference>
<dbReference type="FunFam" id="1.20.120.830:FF:000001">
    <property type="entry name" value="BCAR1 scaffold protein, Cas family member"/>
    <property type="match status" value="1"/>
</dbReference>
<evidence type="ECO:0000256" key="5">
    <source>
        <dbReference type="ARBA" id="ARBA00022443"/>
    </source>
</evidence>
<proteinExistence type="inferred from homology"/>
<feature type="region of interest" description="Disordered" evidence="17">
    <location>
        <begin position="82"/>
        <end position="184"/>
    </location>
</feature>
<evidence type="ECO:0000256" key="2">
    <source>
        <dbReference type="ARBA" id="ARBA00004489"/>
    </source>
</evidence>
<feature type="compositionally biased region" description="Basic and acidic residues" evidence="17">
    <location>
        <begin position="162"/>
        <end position="171"/>
    </location>
</feature>
<keyword evidence="10" id="KW-0007">Acetylation</keyword>
<evidence type="ECO:0000256" key="1">
    <source>
        <dbReference type="ARBA" id="ARBA00004246"/>
    </source>
</evidence>
<dbReference type="InterPro" id="IPR001452">
    <property type="entry name" value="SH3_domain"/>
</dbReference>
<keyword evidence="20" id="KW-1185">Reference proteome</keyword>
<sequence>MSPRHRGVEIRRTDVPQRPPEAAPSFYRLSEVEVTGLTDLCQPEEHEDHPDRQRFRINGAFSGGVYCHCMSVQEKTVYGVMMREQREESRKRRAERSRKRRESREEQEEKEREEGRERSRRRRRERDESREEQEEEEGERKAERGERRRREREESREEEEERERRKEEERGAGGGEMRAGRGGGERKVLCRMFDCLQGAPQVENVLAKALYDNVAESPDELSFRKGDIMTVLERDTQGLDGWWLCSLHGRQGIVPGNRLKILVGMYENKQGATPSTPDPAASCPTSQQQRPLPPQSAYSKPSPAPPSIATSSPGFVKPPPSAQYTSMHPAYSTPSPAQPTPDSIYMMPPSHGPKLSPQSLYQIPSGPSGPPPKAKLGLPSKAPALTQRQYTLPGQDIYQVPPSAGPGPGQAPAGGTGAGQDVYQVPPSWDSSSKPLGKVVVPTRVGQVYVYDTGKPEQDEYDVPPRHQPPTQQDIYDVPPTRQQYNTQVYDTPPMVVKGPSSGQDIYDTPASKDKNTQQTVYDFPPSVSKDVPDAQPIREETYDVPPHFAKLKPPVPAPSGQYLHNNSNDDDEPPIPEDVYDVPPPILTDKHYHGDRGGVSQARQEIYDIPASLRTGGHHTQDVYDFPRGGEEKGGERGDQYVYDIPPQVVRDPQSTGEDLSMSFKRLSASSTGSTRSNHSASSLDMVPVRDTSSLPAPGSTPAKPLILDLEQAMERLSRLQQAVESSVSLMMSFITGNWRSPAHLEGNLSAIHQAADRVRAAVRDFLEFARGAVANAAQATDRSLQSKLGRQVGKMEEVFQSLIRHSQSLDAISWSHAALTAPPPGGDDLDRLIMTARGIPDDAKQLASFLHGNASLLFKRTNRQQQQLPLPPIPGEISGHMTGSGSGTYQGGEKANIQSRPLPSPPKFTAAEEEEGVDRPYETTEEGWMEDYDYVHLQGKEEFEKNQRQLLEKGNITRHKTQLEQQQIKQFERLEQEVSRPINNDMTGWVPSPHHPLANQVGQNGSGGSTSTSKLCQGDRQLLLFYQEQCEQNVTTVTNAIDAFFTAVNSNQPPKIFVAHSKFVILSAHKLVFIGDTLSRQAKSPDVRARVAQSSNTLCEKLKDIVISTKTAALQYPSPGAARDMTERVRELAGCTQQFRMVLGQLLVM</sequence>
<dbReference type="InterPro" id="IPR038319">
    <property type="entry name" value="Serine_rich_sf"/>
</dbReference>
<evidence type="ECO:0000256" key="17">
    <source>
        <dbReference type="SAM" id="MobiDB-lite"/>
    </source>
</evidence>
<dbReference type="GO" id="GO:0030424">
    <property type="term" value="C:axon"/>
    <property type="evidence" value="ECO:0007669"/>
    <property type="project" value="UniProtKB-SubCell"/>
</dbReference>
<dbReference type="GO" id="GO:0007169">
    <property type="term" value="P:cell surface receptor protein tyrosine kinase signaling pathway"/>
    <property type="evidence" value="ECO:0007669"/>
    <property type="project" value="TreeGrafter"/>
</dbReference>
<name>A0AAV1F7Z2_XYRNO</name>
<evidence type="ECO:0000259" key="18">
    <source>
        <dbReference type="PROSITE" id="PS50002"/>
    </source>
</evidence>
<dbReference type="CDD" id="cd11552">
    <property type="entry name" value="Serine_rich_BCAR1"/>
    <property type="match status" value="1"/>
</dbReference>
<dbReference type="FunFam" id="2.30.30.40:FF:000009">
    <property type="entry name" value="Breast cancer anti-estrogen resistance 1"/>
    <property type="match status" value="1"/>
</dbReference>
<feature type="region of interest" description="Disordered" evidence="17">
    <location>
        <begin position="628"/>
        <end position="703"/>
    </location>
</feature>
<feature type="compositionally biased region" description="Gly residues" evidence="17">
    <location>
        <begin position="406"/>
        <end position="418"/>
    </location>
</feature>
<dbReference type="GO" id="GO:0007155">
    <property type="term" value="P:cell adhesion"/>
    <property type="evidence" value="ECO:0007669"/>
    <property type="project" value="UniProtKB-KW"/>
</dbReference>
<evidence type="ECO:0000256" key="6">
    <source>
        <dbReference type="ARBA" id="ARBA00022490"/>
    </source>
</evidence>
<keyword evidence="12" id="KW-0966">Cell projection</keyword>
<evidence type="ECO:0000256" key="13">
    <source>
        <dbReference type="ARBA" id="ARBA00072413"/>
    </source>
</evidence>
<feature type="compositionally biased region" description="Basic and acidic residues" evidence="17">
    <location>
        <begin position="102"/>
        <end position="117"/>
    </location>
</feature>
<dbReference type="PANTHER" id="PTHR10654">
    <property type="entry name" value="CAS SCAFFOLDING PROTEIN"/>
    <property type="match status" value="1"/>
</dbReference>
<feature type="compositionally biased region" description="Gly residues" evidence="17">
    <location>
        <begin position="172"/>
        <end position="182"/>
    </location>
</feature>
<dbReference type="Gene3D" id="1.20.120.230">
    <property type="entry name" value="Alpha-catenin/vinculin-like"/>
    <property type="match status" value="1"/>
</dbReference>
<evidence type="ECO:0000256" key="12">
    <source>
        <dbReference type="ARBA" id="ARBA00023273"/>
    </source>
</evidence>
<dbReference type="InterPro" id="IPR036028">
    <property type="entry name" value="SH3-like_dom_sf"/>
</dbReference>
<feature type="compositionally biased region" description="Basic and acidic residues" evidence="17">
    <location>
        <begin position="629"/>
        <end position="640"/>
    </location>
</feature>
<feature type="region of interest" description="Disordered" evidence="17">
    <location>
        <begin position="888"/>
        <end position="922"/>
    </location>
</feature>
<feature type="domain" description="SH3" evidence="18">
    <location>
        <begin position="202"/>
        <end position="264"/>
    </location>
</feature>
<feature type="compositionally biased region" description="Acidic residues" evidence="17">
    <location>
        <begin position="569"/>
        <end position="581"/>
    </location>
</feature>
<evidence type="ECO:0000256" key="14">
    <source>
        <dbReference type="ARBA" id="ARBA00079691"/>
    </source>
</evidence>
<keyword evidence="9" id="KW-0965">Cell junction</keyword>
<evidence type="ECO:0000256" key="8">
    <source>
        <dbReference type="ARBA" id="ARBA00022889"/>
    </source>
</evidence>
<feature type="compositionally biased region" description="Basic residues" evidence="17">
    <location>
        <begin position="91"/>
        <end position="101"/>
    </location>
</feature>
<evidence type="ECO:0000256" key="10">
    <source>
        <dbReference type="ARBA" id="ARBA00022990"/>
    </source>
</evidence>
<dbReference type="GO" id="GO:0005886">
    <property type="term" value="C:plasma membrane"/>
    <property type="evidence" value="ECO:0007669"/>
    <property type="project" value="TreeGrafter"/>
</dbReference>
<evidence type="ECO:0000256" key="11">
    <source>
        <dbReference type="ARBA" id="ARBA00023036"/>
    </source>
</evidence>
<dbReference type="InterPro" id="IPR014928">
    <property type="entry name" value="Serine_rich_dom"/>
</dbReference>
<dbReference type="SMART" id="SM00326">
    <property type="entry name" value="SH3"/>
    <property type="match status" value="1"/>
</dbReference>
<evidence type="ECO:0000256" key="15">
    <source>
        <dbReference type="ARBA" id="ARBA00081467"/>
    </source>
</evidence>
<reference evidence="19" key="1">
    <citation type="submission" date="2023-08" db="EMBL/GenBank/DDBJ databases">
        <authorList>
            <person name="Alioto T."/>
            <person name="Alioto T."/>
            <person name="Gomez Garrido J."/>
        </authorList>
    </citation>
    <scope>NUCLEOTIDE SEQUENCE</scope>
</reference>
<dbReference type="PROSITE" id="PS50002">
    <property type="entry name" value="SH3"/>
    <property type="match status" value="1"/>
</dbReference>
<dbReference type="PANTHER" id="PTHR10654:SF15">
    <property type="entry name" value="BREAST CANCER ANTI-ESTROGEN RESISTANCE PROTEIN 1"/>
    <property type="match status" value="1"/>
</dbReference>
<feature type="compositionally biased region" description="Basic and acidic residues" evidence="17">
    <location>
        <begin position="531"/>
        <end position="542"/>
    </location>
</feature>
<dbReference type="GO" id="GO:0005925">
    <property type="term" value="C:focal adhesion"/>
    <property type="evidence" value="ECO:0007669"/>
    <property type="project" value="UniProtKB-SubCell"/>
</dbReference>
<keyword evidence="5 16" id="KW-0728">SH3 domain</keyword>
<comment type="subcellular location">
    <subcellularLocation>
        <location evidence="1">Cell junction</location>
        <location evidence="1">Focal adhesion</location>
    </subcellularLocation>
    <subcellularLocation>
        <location evidence="2">Cell projection</location>
        <location evidence="2">Axon</location>
    </subcellularLocation>
    <subcellularLocation>
        <location evidence="3">Cytoplasm</location>
    </subcellularLocation>
</comment>
<dbReference type="Pfam" id="PF12026">
    <property type="entry name" value="CAS_C"/>
    <property type="match status" value="1"/>
</dbReference>
<dbReference type="FunFam" id="1.20.120.230:FF:000001">
    <property type="entry name" value="Breast cancer anti-estrogen resistance 1"/>
    <property type="match status" value="1"/>
</dbReference>
<accession>A0AAV1F7Z2</accession>
<feature type="region of interest" description="Disordered" evidence="17">
    <location>
        <begin position="1"/>
        <end position="26"/>
    </location>
</feature>
<feature type="region of interest" description="Disordered" evidence="17">
    <location>
        <begin position="270"/>
        <end position="436"/>
    </location>
</feature>
<evidence type="ECO:0000256" key="7">
    <source>
        <dbReference type="ARBA" id="ARBA00022553"/>
    </source>
</evidence>
<evidence type="ECO:0000313" key="20">
    <source>
        <dbReference type="Proteomes" id="UP001178508"/>
    </source>
</evidence>
<dbReference type="Gene3D" id="1.20.120.830">
    <property type="entry name" value="Serine-rich domain"/>
    <property type="match status" value="1"/>
</dbReference>
<protein>
    <recommendedName>
        <fullName evidence="13">Breast cancer anti-estrogen resistance protein 1</fullName>
    </recommendedName>
    <alternativeName>
        <fullName evidence="14">CRK-associated substrate</fullName>
    </alternativeName>
    <alternativeName>
        <fullName evidence="15">p130cas</fullName>
    </alternativeName>
</protein>
<keyword evidence="11" id="KW-0729">SH3-binding</keyword>
<feature type="compositionally biased region" description="Polar residues" evidence="17">
    <location>
        <begin position="669"/>
        <end position="684"/>
    </location>
</feature>
<feature type="compositionally biased region" description="Basic and acidic residues" evidence="17">
    <location>
        <begin position="1"/>
        <end position="15"/>
    </location>
</feature>
<feature type="compositionally biased region" description="Low complexity" evidence="17">
    <location>
        <begin position="374"/>
        <end position="385"/>
    </location>
</feature>
<comment type="similarity">
    <text evidence="4">Belongs to the CAS family.</text>
</comment>
<dbReference type="EMBL" id="OY660868">
    <property type="protein sequence ID" value="CAJ1057100.1"/>
    <property type="molecule type" value="Genomic_DNA"/>
</dbReference>
<dbReference type="Proteomes" id="UP001178508">
    <property type="component" value="Chromosome 5"/>
</dbReference>
<dbReference type="InterPro" id="IPR021901">
    <property type="entry name" value="CAS_C"/>
</dbReference>
<keyword evidence="7" id="KW-0597">Phosphoprotein</keyword>
<evidence type="ECO:0000256" key="9">
    <source>
        <dbReference type="ARBA" id="ARBA00022949"/>
    </source>
</evidence>
<gene>
    <name evidence="19" type="ORF">XNOV1_A036553</name>
</gene>
<dbReference type="GO" id="GO:0017124">
    <property type="term" value="F:SH3 domain binding"/>
    <property type="evidence" value="ECO:0007669"/>
    <property type="project" value="UniProtKB-KW"/>
</dbReference>
<keyword evidence="6" id="KW-0963">Cytoplasm</keyword>
<evidence type="ECO:0000256" key="3">
    <source>
        <dbReference type="ARBA" id="ARBA00004496"/>
    </source>
</evidence>
<evidence type="ECO:0000256" key="16">
    <source>
        <dbReference type="PROSITE-ProRule" id="PRU00192"/>
    </source>
</evidence>
<evidence type="ECO:0000313" key="19">
    <source>
        <dbReference type="EMBL" id="CAJ1057100.1"/>
    </source>
</evidence>
<feature type="compositionally biased region" description="Polar residues" evidence="17">
    <location>
        <begin position="481"/>
        <end position="490"/>
    </location>
</feature>
<dbReference type="SUPFAM" id="SSF50044">
    <property type="entry name" value="SH3-domain"/>
    <property type="match status" value="1"/>
</dbReference>
<dbReference type="Gene3D" id="2.30.30.40">
    <property type="entry name" value="SH3 Domains"/>
    <property type="match status" value="1"/>
</dbReference>
<dbReference type="InterPro" id="IPR037362">
    <property type="entry name" value="CAS_fam"/>
</dbReference>
<dbReference type="PRINTS" id="PR00452">
    <property type="entry name" value="SH3DOMAIN"/>
</dbReference>
<dbReference type="Pfam" id="PF08824">
    <property type="entry name" value="Serine_rich"/>
    <property type="match status" value="1"/>
</dbReference>
<feature type="region of interest" description="Disordered" evidence="17">
    <location>
        <begin position="452"/>
        <end position="599"/>
    </location>
</feature>
<dbReference type="GO" id="GO:0016477">
    <property type="term" value="P:cell migration"/>
    <property type="evidence" value="ECO:0007669"/>
    <property type="project" value="UniProtKB-ARBA"/>
</dbReference>
<feature type="compositionally biased region" description="Basic and acidic residues" evidence="17">
    <location>
        <begin position="138"/>
        <end position="155"/>
    </location>
</feature>
<evidence type="ECO:0000256" key="4">
    <source>
        <dbReference type="ARBA" id="ARBA00007848"/>
    </source>
</evidence>
<dbReference type="GO" id="GO:0005737">
    <property type="term" value="C:cytoplasm"/>
    <property type="evidence" value="ECO:0007669"/>
    <property type="project" value="UniProtKB-SubCell"/>
</dbReference>
<keyword evidence="8" id="KW-0130">Cell adhesion</keyword>
<dbReference type="AlphaFoldDB" id="A0AAV1F7Z2"/>
<organism evidence="19 20">
    <name type="scientific">Xyrichtys novacula</name>
    <name type="common">Pearly razorfish</name>
    <name type="synonym">Hemipteronotus novacula</name>
    <dbReference type="NCBI Taxonomy" id="13765"/>
    <lineage>
        <taxon>Eukaryota</taxon>
        <taxon>Metazoa</taxon>
        <taxon>Chordata</taxon>
        <taxon>Craniata</taxon>
        <taxon>Vertebrata</taxon>
        <taxon>Euteleostomi</taxon>
        <taxon>Actinopterygii</taxon>
        <taxon>Neopterygii</taxon>
        <taxon>Teleostei</taxon>
        <taxon>Neoteleostei</taxon>
        <taxon>Acanthomorphata</taxon>
        <taxon>Eupercaria</taxon>
        <taxon>Labriformes</taxon>
        <taxon>Labridae</taxon>
        <taxon>Xyrichtys</taxon>
    </lineage>
</organism>